<feature type="compositionally biased region" description="Acidic residues" evidence="1">
    <location>
        <begin position="722"/>
        <end position="753"/>
    </location>
</feature>
<dbReference type="SUPFAM" id="SSF81383">
    <property type="entry name" value="F-box domain"/>
    <property type="match status" value="2"/>
</dbReference>
<dbReference type="Pfam" id="PF03478">
    <property type="entry name" value="Beta-prop_KIB1-4"/>
    <property type="match status" value="2"/>
</dbReference>
<evidence type="ECO:0000313" key="4">
    <source>
        <dbReference type="Proteomes" id="UP000237347"/>
    </source>
</evidence>
<feature type="region of interest" description="Disordered" evidence="1">
    <location>
        <begin position="721"/>
        <end position="761"/>
    </location>
</feature>
<proteinExistence type="predicted"/>
<sequence length="874" mass="100165">MSKWADLPHFILYEIICRLSFFDDVFIVGAVCKSWQSVVNSLEKPLLPPKCPWLMLAERERGNKERQIRSFFKLSNTKTYNFKLPELVGRKSYGASLGWLLTIGTDLQINLFHPLSKQLIALPPQPTFCCQYDGKVERMYLRKNFVSKCVLSRSPWNSITHEYDRDCIIMTIYGDKKLLAFTRPGYKAWIDVKSPTRCYDDIAFYKGKFYVVDCHGEVFVCRTDDDQKLEFKVIVPHPKGTKGTTQKYIVISSGALLLVSRMRGGPFSYLGGDRNYEENEFNNEDPKDDTEDEDAFEDESEEEEEEEEVEEEEEGGGKEEEYINDNAYLTIGFTVLKLKRCTQAGSKYRYKWVKVHSLGDQALFVGDNSSVSLSASSFNGCKANCIYFTDDHKLNYAYTLEGGGYDIGAFRMEDGKIEHPYPGESLSFFSTPLCLLQHNQPMKMSKWADLPHFILYEIICRLSFFDDVFIVGAVCKSWQSVVNSLEKPLLPPKCPWLMLAEREQGNKERQIRSFFKLSDTKTYNFKLPELVGRKSYGASLGWLLTIGTDLQINLFHPLSKQLIALPPQPTFCCQYKGKVERMYLRKNFVSKCVLSRSPWNSLTHAYDRDCIIMTIYGDKKLLAFTRPGYEAWIDIKSPTRCYDDIAFYKGKFYVVDCHGEVFVCRTDDDQKLEFKVIVPRPKGTKGTTQKYIVISSGALLLVSRMRGGPFSYLGGDRKYEENEFNNEDSKDDTEDEDAFEDESEEEEEEEEEGGGGGEEYINDNAYLTIGFTVLRLKRCTQAGSKYRYKWVKVHSLGDQALFVGDNSSVSLSASSFNGCKANCIYFTDDLKRNYAYTLEGGGYDIGAFRMEDGKIEHPYPGESLSFFSTPLWYI</sequence>
<feature type="compositionally biased region" description="Acidic residues" evidence="1">
    <location>
        <begin position="278"/>
        <end position="314"/>
    </location>
</feature>
<accession>A0AAW0LVK4</accession>
<feature type="region of interest" description="Disordered" evidence="1">
    <location>
        <begin position="270"/>
        <end position="321"/>
    </location>
</feature>
<feature type="domain" description="F-box" evidence="2">
    <location>
        <begin position="7"/>
        <end position="50"/>
    </location>
</feature>
<organism evidence="3 4">
    <name type="scientific">Quercus suber</name>
    <name type="common">Cork oak</name>
    <dbReference type="NCBI Taxonomy" id="58331"/>
    <lineage>
        <taxon>Eukaryota</taxon>
        <taxon>Viridiplantae</taxon>
        <taxon>Streptophyta</taxon>
        <taxon>Embryophyta</taxon>
        <taxon>Tracheophyta</taxon>
        <taxon>Spermatophyta</taxon>
        <taxon>Magnoliopsida</taxon>
        <taxon>eudicotyledons</taxon>
        <taxon>Gunneridae</taxon>
        <taxon>Pentapetalae</taxon>
        <taxon>rosids</taxon>
        <taxon>fabids</taxon>
        <taxon>Fagales</taxon>
        <taxon>Fagaceae</taxon>
        <taxon>Quercus</taxon>
    </lineage>
</organism>
<dbReference type="Proteomes" id="UP000237347">
    <property type="component" value="Unassembled WGS sequence"/>
</dbReference>
<dbReference type="PANTHER" id="PTHR44259:SF114">
    <property type="entry name" value="OS06G0707300 PROTEIN"/>
    <property type="match status" value="1"/>
</dbReference>
<evidence type="ECO:0000256" key="1">
    <source>
        <dbReference type="SAM" id="MobiDB-lite"/>
    </source>
</evidence>
<dbReference type="EMBL" id="PKMF04000046">
    <property type="protein sequence ID" value="KAK7855384.1"/>
    <property type="molecule type" value="Genomic_DNA"/>
</dbReference>
<dbReference type="InterPro" id="IPR005174">
    <property type="entry name" value="KIB1-4_b-propeller"/>
</dbReference>
<evidence type="ECO:0000313" key="3">
    <source>
        <dbReference type="EMBL" id="KAK7855384.1"/>
    </source>
</evidence>
<keyword evidence="4" id="KW-1185">Reference proteome</keyword>
<name>A0AAW0LVK4_QUESU</name>
<protein>
    <submittedName>
        <fullName evidence="3">F-box protein</fullName>
    </submittedName>
</protein>
<dbReference type="InterPro" id="IPR036047">
    <property type="entry name" value="F-box-like_dom_sf"/>
</dbReference>
<dbReference type="InterPro" id="IPR050942">
    <property type="entry name" value="F-box_BR-signaling"/>
</dbReference>
<gene>
    <name evidence="3" type="primary">SDC_3</name>
    <name evidence="3" type="ORF">CFP56_028265</name>
</gene>
<evidence type="ECO:0000259" key="2">
    <source>
        <dbReference type="SMART" id="SM00256"/>
    </source>
</evidence>
<dbReference type="SMART" id="SM00256">
    <property type="entry name" value="FBOX"/>
    <property type="match status" value="2"/>
</dbReference>
<dbReference type="Pfam" id="PF00646">
    <property type="entry name" value="F-box"/>
    <property type="match status" value="2"/>
</dbReference>
<feature type="domain" description="F-box" evidence="2">
    <location>
        <begin position="450"/>
        <end position="493"/>
    </location>
</feature>
<dbReference type="Gene3D" id="1.20.1280.50">
    <property type="match status" value="2"/>
</dbReference>
<dbReference type="PANTHER" id="PTHR44259">
    <property type="entry name" value="OS07G0183000 PROTEIN-RELATED"/>
    <property type="match status" value="1"/>
</dbReference>
<dbReference type="InterPro" id="IPR001810">
    <property type="entry name" value="F-box_dom"/>
</dbReference>
<dbReference type="AlphaFoldDB" id="A0AAW0LVK4"/>
<comment type="caution">
    <text evidence="3">The sequence shown here is derived from an EMBL/GenBank/DDBJ whole genome shotgun (WGS) entry which is preliminary data.</text>
</comment>
<reference evidence="3 4" key="1">
    <citation type="journal article" date="2018" name="Sci. Data">
        <title>The draft genome sequence of cork oak.</title>
        <authorList>
            <person name="Ramos A.M."/>
            <person name="Usie A."/>
            <person name="Barbosa P."/>
            <person name="Barros P.M."/>
            <person name="Capote T."/>
            <person name="Chaves I."/>
            <person name="Simoes F."/>
            <person name="Abreu I."/>
            <person name="Carrasquinho I."/>
            <person name="Faro C."/>
            <person name="Guimaraes J.B."/>
            <person name="Mendonca D."/>
            <person name="Nobrega F."/>
            <person name="Rodrigues L."/>
            <person name="Saibo N.J.M."/>
            <person name="Varela M.C."/>
            <person name="Egas C."/>
            <person name="Matos J."/>
            <person name="Miguel C.M."/>
            <person name="Oliveira M.M."/>
            <person name="Ricardo C.P."/>
            <person name="Goncalves S."/>
        </authorList>
    </citation>
    <scope>NUCLEOTIDE SEQUENCE [LARGE SCALE GENOMIC DNA]</scope>
    <source>
        <strain evidence="4">cv. HL8</strain>
    </source>
</reference>